<feature type="domain" description="CUE" evidence="4">
    <location>
        <begin position="9"/>
        <end position="52"/>
    </location>
</feature>
<dbReference type="Pfam" id="PF00226">
    <property type="entry name" value="DnaJ"/>
    <property type="match status" value="1"/>
</dbReference>
<dbReference type="InterPro" id="IPR043183">
    <property type="entry name" value="DNJB2/6-like"/>
</dbReference>
<feature type="domain" description="J" evidence="3">
    <location>
        <begin position="124"/>
        <end position="190"/>
    </location>
</feature>
<dbReference type="InterPro" id="IPR001623">
    <property type="entry name" value="DnaJ_domain"/>
</dbReference>
<dbReference type="SMART" id="SM00546">
    <property type="entry name" value="CUE"/>
    <property type="match status" value="2"/>
</dbReference>
<sequence length="392" mass="43806">QRGADYKKDDTEAVANLLEIFPELSLEELKHWLDAADGDLQAAITLILDNQTKLSREAVYEHDDTEAVANLLEIFPELSVEELQHWLDAAEGDLEAAITLILENQTQPDDMEFEDAPPEADMVEFYKCLELSRGCTAAEIKKAYRRLALKWHPDKNPDNQDEATKRFKELSEAYEVLSDEKKRKIYDQYGKEGLQTSSGPGPTRPSRSSRSHRQHYRFDDPDDYAFPSFSFRDPEEVFREFFGGDPFHDLFNFDPFDPLGHSRPRSRHHRTGRPTSGHAGSRSAPATSTALSGQFFSPFGSLFGPSMFPPFGGFGDLHASMNNGGFTSFSTQSFSSMGGPGMKSSSTSTKFVNGKKVTTKKVREGGVETVSVYENDILKSKSVNGIAQPITY</sequence>
<dbReference type="SMART" id="SM00271">
    <property type="entry name" value="DnaJ"/>
    <property type="match status" value="1"/>
</dbReference>
<dbReference type="AlphaFoldDB" id="A0AAV2QFU7"/>
<dbReference type="SUPFAM" id="SSF46565">
    <property type="entry name" value="Chaperone J-domain"/>
    <property type="match status" value="1"/>
</dbReference>
<gene>
    <name evidence="5" type="ORF">MNOR_LOCUS11429</name>
</gene>
<dbReference type="GO" id="GO:0043130">
    <property type="term" value="F:ubiquitin binding"/>
    <property type="evidence" value="ECO:0007669"/>
    <property type="project" value="InterPro"/>
</dbReference>
<dbReference type="Pfam" id="PF02845">
    <property type="entry name" value="CUE"/>
    <property type="match status" value="2"/>
</dbReference>
<feature type="non-terminal residue" evidence="5">
    <location>
        <position position="1"/>
    </location>
</feature>
<reference evidence="5 6" key="1">
    <citation type="submission" date="2024-05" db="EMBL/GenBank/DDBJ databases">
        <authorList>
            <person name="Wallberg A."/>
        </authorList>
    </citation>
    <scope>NUCLEOTIDE SEQUENCE [LARGE SCALE GENOMIC DNA]</scope>
</reference>
<dbReference type="Gene3D" id="1.10.287.110">
    <property type="entry name" value="DnaJ domain"/>
    <property type="match status" value="1"/>
</dbReference>
<dbReference type="PANTHER" id="PTHR45168:SF3">
    <property type="entry name" value="DNAJ HEAT SHOCK PROTEIN FAMILY (HSP40) MEMBER B2"/>
    <property type="match status" value="1"/>
</dbReference>
<feature type="domain" description="CUE" evidence="4">
    <location>
        <begin position="63"/>
        <end position="106"/>
    </location>
</feature>
<dbReference type="EMBL" id="CAXKWB010006005">
    <property type="protein sequence ID" value="CAL4080945.1"/>
    <property type="molecule type" value="Genomic_DNA"/>
</dbReference>
<comment type="caution">
    <text evidence="5">The sequence shown here is derived from an EMBL/GenBank/DDBJ whole genome shotgun (WGS) entry which is preliminary data.</text>
</comment>
<dbReference type="PROSITE" id="PS00636">
    <property type="entry name" value="DNAJ_1"/>
    <property type="match status" value="1"/>
</dbReference>
<feature type="region of interest" description="Disordered" evidence="2">
    <location>
        <begin position="259"/>
        <end position="288"/>
    </location>
</feature>
<dbReference type="GO" id="GO:0030544">
    <property type="term" value="F:Hsp70 protein binding"/>
    <property type="evidence" value="ECO:0007669"/>
    <property type="project" value="InterPro"/>
</dbReference>
<dbReference type="GO" id="GO:0051082">
    <property type="term" value="F:unfolded protein binding"/>
    <property type="evidence" value="ECO:0007669"/>
    <property type="project" value="InterPro"/>
</dbReference>
<evidence type="ECO:0008006" key="7">
    <source>
        <dbReference type="Google" id="ProtNLM"/>
    </source>
</evidence>
<keyword evidence="1" id="KW-0143">Chaperone</keyword>
<evidence type="ECO:0000313" key="5">
    <source>
        <dbReference type="EMBL" id="CAL4080945.1"/>
    </source>
</evidence>
<feature type="compositionally biased region" description="Low complexity" evidence="2">
    <location>
        <begin position="196"/>
        <end position="206"/>
    </location>
</feature>
<evidence type="ECO:0000256" key="1">
    <source>
        <dbReference type="ARBA" id="ARBA00023186"/>
    </source>
</evidence>
<evidence type="ECO:0000313" key="6">
    <source>
        <dbReference type="Proteomes" id="UP001497623"/>
    </source>
</evidence>
<proteinExistence type="predicted"/>
<dbReference type="PANTHER" id="PTHR45168">
    <property type="entry name" value="DNAJ HOMOLOG SUBFAMILY B MEMBER 2"/>
    <property type="match status" value="1"/>
</dbReference>
<dbReference type="InterPro" id="IPR036869">
    <property type="entry name" value="J_dom_sf"/>
</dbReference>
<feature type="region of interest" description="Disordered" evidence="2">
    <location>
        <begin position="190"/>
        <end position="219"/>
    </location>
</feature>
<evidence type="ECO:0000256" key="2">
    <source>
        <dbReference type="SAM" id="MobiDB-lite"/>
    </source>
</evidence>
<dbReference type="Proteomes" id="UP001497623">
    <property type="component" value="Unassembled WGS sequence"/>
</dbReference>
<evidence type="ECO:0000259" key="4">
    <source>
        <dbReference type="PROSITE" id="PS51140"/>
    </source>
</evidence>
<keyword evidence="6" id="KW-1185">Reference proteome</keyword>
<dbReference type="InterPro" id="IPR003892">
    <property type="entry name" value="CUE"/>
</dbReference>
<dbReference type="InterPro" id="IPR018253">
    <property type="entry name" value="DnaJ_domain_CS"/>
</dbReference>
<protein>
    <recommendedName>
        <fullName evidence="7">J domain-containing protein</fullName>
    </recommendedName>
</protein>
<accession>A0AAV2QFU7</accession>
<feature type="compositionally biased region" description="Basic residues" evidence="2">
    <location>
        <begin position="262"/>
        <end position="272"/>
    </location>
</feature>
<dbReference type="PRINTS" id="PR00625">
    <property type="entry name" value="JDOMAIN"/>
</dbReference>
<dbReference type="PROSITE" id="PS51140">
    <property type="entry name" value="CUE"/>
    <property type="match status" value="2"/>
</dbReference>
<evidence type="ECO:0000259" key="3">
    <source>
        <dbReference type="PROSITE" id="PS50076"/>
    </source>
</evidence>
<organism evidence="5 6">
    <name type="scientific">Meganyctiphanes norvegica</name>
    <name type="common">Northern krill</name>
    <name type="synonym">Thysanopoda norvegica</name>
    <dbReference type="NCBI Taxonomy" id="48144"/>
    <lineage>
        <taxon>Eukaryota</taxon>
        <taxon>Metazoa</taxon>
        <taxon>Ecdysozoa</taxon>
        <taxon>Arthropoda</taxon>
        <taxon>Crustacea</taxon>
        <taxon>Multicrustacea</taxon>
        <taxon>Malacostraca</taxon>
        <taxon>Eumalacostraca</taxon>
        <taxon>Eucarida</taxon>
        <taxon>Euphausiacea</taxon>
        <taxon>Euphausiidae</taxon>
        <taxon>Meganyctiphanes</taxon>
    </lineage>
</organism>
<dbReference type="CDD" id="cd06257">
    <property type="entry name" value="DnaJ"/>
    <property type="match status" value="1"/>
</dbReference>
<dbReference type="PROSITE" id="PS50076">
    <property type="entry name" value="DNAJ_2"/>
    <property type="match status" value="1"/>
</dbReference>
<name>A0AAV2QFU7_MEGNR</name>